<evidence type="ECO:0000256" key="7">
    <source>
        <dbReference type="ARBA" id="ARBA00025798"/>
    </source>
</evidence>
<dbReference type="AlphaFoldDB" id="A0AAW1JGA7"/>
<dbReference type="PROSITE" id="PS50846">
    <property type="entry name" value="HMA_2"/>
    <property type="match status" value="1"/>
</dbReference>
<name>A0AAW1JGA7_POPJA</name>
<dbReference type="InterPro" id="IPR006121">
    <property type="entry name" value="HMA_dom"/>
</dbReference>
<dbReference type="SUPFAM" id="SSF49329">
    <property type="entry name" value="Cu,Zn superoxide dismutase-like"/>
    <property type="match status" value="1"/>
</dbReference>
<evidence type="ECO:0000256" key="9">
    <source>
        <dbReference type="ARBA" id="ARBA00049204"/>
    </source>
</evidence>
<keyword evidence="5" id="KW-0049">Antioxidant</keyword>
<evidence type="ECO:0000256" key="4">
    <source>
        <dbReference type="ARBA" id="ARBA00022833"/>
    </source>
</evidence>
<dbReference type="InterPro" id="IPR024134">
    <property type="entry name" value="SOD_Cu/Zn_/chaperone"/>
</dbReference>
<dbReference type="Pfam" id="PF00080">
    <property type="entry name" value="Sod_Cu"/>
    <property type="match status" value="1"/>
</dbReference>
<proteinExistence type="inferred from homology"/>
<evidence type="ECO:0000256" key="1">
    <source>
        <dbReference type="ARBA" id="ARBA00001973"/>
    </source>
</evidence>
<dbReference type="Proteomes" id="UP001458880">
    <property type="component" value="Unassembled WGS sequence"/>
</dbReference>
<dbReference type="PANTHER" id="PTHR10003">
    <property type="entry name" value="SUPEROXIDE DISMUTASE CU-ZN -RELATED"/>
    <property type="match status" value="1"/>
</dbReference>
<keyword evidence="6" id="KW-0560">Oxidoreductase</keyword>
<keyword evidence="4" id="KW-0862">Zinc</keyword>
<dbReference type="Gene3D" id="3.30.70.100">
    <property type="match status" value="1"/>
</dbReference>
<dbReference type="InterPro" id="IPR036163">
    <property type="entry name" value="HMA_dom_sf"/>
</dbReference>
<evidence type="ECO:0000256" key="8">
    <source>
        <dbReference type="ARBA" id="ARBA00032899"/>
    </source>
</evidence>
<dbReference type="InterPro" id="IPR036423">
    <property type="entry name" value="SOD-like_Cu/Zn_dom_sf"/>
</dbReference>
<comment type="similarity">
    <text evidence="7">In the C-terminal section; belongs to the Cu-Zn superoxide dismutase family.</text>
</comment>
<evidence type="ECO:0000259" key="10">
    <source>
        <dbReference type="PROSITE" id="PS50846"/>
    </source>
</evidence>
<dbReference type="GO" id="GO:0005507">
    <property type="term" value="F:copper ion binding"/>
    <property type="evidence" value="ECO:0007669"/>
    <property type="project" value="InterPro"/>
</dbReference>
<dbReference type="GO" id="GO:0004784">
    <property type="term" value="F:superoxide dismutase activity"/>
    <property type="evidence" value="ECO:0007669"/>
    <property type="project" value="UniProtKB-EC"/>
</dbReference>
<evidence type="ECO:0000313" key="11">
    <source>
        <dbReference type="EMBL" id="KAK9702458.1"/>
    </source>
</evidence>
<dbReference type="EMBL" id="JASPKY010000392">
    <property type="protein sequence ID" value="KAK9702458.1"/>
    <property type="molecule type" value="Genomic_DNA"/>
</dbReference>
<dbReference type="SUPFAM" id="SSF55008">
    <property type="entry name" value="HMA, heavy metal-associated domain"/>
    <property type="match status" value="1"/>
</dbReference>
<dbReference type="CDD" id="cd00371">
    <property type="entry name" value="HMA"/>
    <property type="match status" value="1"/>
</dbReference>
<dbReference type="Pfam" id="PF00403">
    <property type="entry name" value="HMA"/>
    <property type="match status" value="1"/>
</dbReference>
<evidence type="ECO:0000313" key="12">
    <source>
        <dbReference type="Proteomes" id="UP001458880"/>
    </source>
</evidence>
<protein>
    <recommendedName>
        <fullName evidence="2">superoxide dismutase</fullName>
        <ecNumber evidence="2">1.15.1.1</ecNumber>
    </recommendedName>
    <alternativeName>
        <fullName evidence="8">Superoxide dismutase copper chaperone</fullName>
    </alternativeName>
</protein>
<evidence type="ECO:0000256" key="6">
    <source>
        <dbReference type="ARBA" id="ARBA00023002"/>
    </source>
</evidence>
<feature type="domain" description="HMA" evidence="10">
    <location>
        <begin position="1"/>
        <end position="55"/>
    </location>
</feature>
<comment type="caution">
    <text evidence="11">The sequence shown here is derived from an EMBL/GenBank/DDBJ whole genome shotgun (WGS) entry which is preliminary data.</text>
</comment>
<keyword evidence="3" id="KW-0479">Metal-binding</keyword>
<keyword evidence="12" id="KW-1185">Reference proteome</keyword>
<evidence type="ECO:0000256" key="3">
    <source>
        <dbReference type="ARBA" id="ARBA00022723"/>
    </source>
</evidence>
<dbReference type="InterPro" id="IPR001424">
    <property type="entry name" value="SOD_Cu_Zn_dom"/>
</dbReference>
<dbReference type="EC" id="1.15.1.1" evidence="2"/>
<organism evidence="11 12">
    <name type="scientific">Popillia japonica</name>
    <name type="common">Japanese beetle</name>
    <dbReference type="NCBI Taxonomy" id="7064"/>
    <lineage>
        <taxon>Eukaryota</taxon>
        <taxon>Metazoa</taxon>
        <taxon>Ecdysozoa</taxon>
        <taxon>Arthropoda</taxon>
        <taxon>Hexapoda</taxon>
        <taxon>Insecta</taxon>
        <taxon>Pterygota</taxon>
        <taxon>Neoptera</taxon>
        <taxon>Endopterygota</taxon>
        <taxon>Coleoptera</taxon>
        <taxon>Polyphaga</taxon>
        <taxon>Scarabaeiformia</taxon>
        <taxon>Scarabaeidae</taxon>
        <taxon>Rutelinae</taxon>
        <taxon>Popillia</taxon>
    </lineage>
</organism>
<sequence length="150" mass="15940">MTCDSCVKAVEKSLSNVHGIEKIDIDLKTGSVVVDTYLSTQEVKKLLENSGRKAVVKGYAGQQAGVAILDTGVPSIKGVVRFIQIDNDTCVVDGVVDGLNPGLHRLSVHECGDLSKGCENVGDFFHPHEAISNDRIYGNLGAVNAESTDL</sequence>
<reference evidence="11 12" key="1">
    <citation type="journal article" date="2024" name="BMC Genomics">
        <title>De novo assembly and annotation of Popillia japonica's genome with initial clues to its potential as an invasive pest.</title>
        <authorList>
            <person name="Cucini C."/>
            <person name="Boschi S."/>
            <person name="Funari R."/>
            <person name="Cardaioli E."/>
            <person name="Iannotti N."/>
            <person name="Marturano G."/>
            <person name="Paoli F."/>
            <person name="Bruttini M."/>
            <person name="Carapelli A."/>
            <person name="Frati F."/>
            <person name="Nardi F."/>
        </authorList>
    </citation>
    <scope>NUCLEOTIDE SEQUENCE [LARGE SCALE GENOMIC DNA]</scope>
    <source>
        <strain evidence="11">DMR45628</strain>
    </source>
</reference>
<accession>A0AAW1JGA7</accession>
<comment type="cofactor">
    <cofactor evidence="1">
        <name>Cu(2+)</name>
        <dbReference type="ChEBI" id="CHEBI:29036"/>
    </cofactor>
</comment>
<evidence type="ECO:0000256" key="2">
    <source>
        <dbReference type="ARBA" id="ARBA00012682"/>
    </source>
</evidence>
<dbReference type="Gene3D" id="2.60.40.200">
    <property type="entry name" value="Superoxide dismutase, copper/zinc binding domain"/>
    <property type="match status" value="1"/>
</dbReference>
<gene>
    <name evidence="11" type="ORF">QE152_g29941</name>
</gene>
<comment type="catalytic activity">
    <reaction evidence="9">
        <text>2 superoxide + 2 H(+) = H2O2 + O2</text>
        <dbReference type="Rhea" id="RHEA:20696"/>
        <dbReference type="ChEBI" id="CHEBI:15378"/>
        <dbReference type="ChEBI" id="CHEBI:15379"/>
        <dbReference type="ChEBI" id="CHEBI:16240"/>
        <dbReference type="ChEBI" id="CHEBI:18421"/>
        <dbReference type="EC" id="1.15.1.1"/>
    </reaction>
</comment>
<evidence type="ECO:0000256" key="5">
    <source>
        <dbReference type="ARBA" id="ARBA00022862"/>
    </source>
</evidence>